<feature type="non-terminal residue" evidence="1">
    <location>
        <position position="123"/>
    </location>
</feature>
<comment type="caution">
    <text evidence="1">The sequence shown here is derived from an EMBL/GenBank/DDBJ whole genome shotgun (WGS) entry which is preliminary data.</text>
</comment>
<proteinExistence type="predicted"/>
<reference evidence="1" key="1">
    <citation type="journal article" date="2014" name="Front. Microbiol.">
        <title>High frequency of phylogenetically diverse reductive dehalogenase-homologous genes in deep subseafloor sedimentary metagenomes.</title>
        <authorList>
            <person name="Kawai M."/>
            <person name="Futagami T."/>
            <person name="Toyoda A."/>
            <person name="Takaki Y."/>
            <person name="Nishi S."/>
            <person name="Hori S."/>
            <person name="Arai W."/>
            <person name="Tsubouchi T."/>
            <person name="Morono Y."/>
            <person name="Uchiyama I."/>
            <person name="Ito T."/>
            <person name="Fujiyama A."/>
            <person name="Inagaki F."/>
            <person name="Takami H."/>
        </authorList>
    </citation>
    <scope>NUCLEOTIDE SEQUENCE</scope>
    <source>
        <strain evidence="1">Expedition CK06-06</strain>
    </source>
</reference>
<protein>
    <submittedName>
        <fullName evidence="1">Uncharacterized protein</fullName>
    </submittedName>
</protein>
<dbReference type="EMBL" id="BARV01013211">
    <property type="protein sequence ID" value="GAI12852.1"/>
    <property type="molecule type" value="Genomic_DNA"/>
</dbReference>
<sequence>MRKYNDETEWGKPREEILKGGVIELSRAFQDVVKTQPERFVQLLKRFDQTISSHYFDAVLNGLADSVISSDEVFNACEFSYNQRSDDVLIQKAICNVLEDVLPKLCGVLPPKAGLETNCFHPP</sequence>
<organism evidence="1">
    <name type="scientific">marine sediment metagenome</name>
    <dbReference type="NCBI Taxonomy" id="412755"/>
    <lineage>
        <taxon>unclassified sequences</taxon>
        <taxon>metagenomes</taxon>
        <taxon>ecological metagenomes</taxon>
    </lineage>
</organism>
<dbReference type="AlphaFoldDB" id="X1L0J0"/>
<name>X1L0J0_9ZZZZ</name>
<evidence type="ECO:0000313" key="1">
    <source>
        <dbReference type="EMBL" id="GAI12852.1"/>
    </source>
</evidence>
<accession>X1L0J0</accession>
<gene>
    <name evidence="1" type="ORF">S06H3_24015</name>
</gene>